<feature type="transmembrane region" description="Helical" evidence="6">
    <location>
        <begin position="103"/>
        <end position="121"/>
    </location>
</feature>
<feature type="transmembrane region" description="Helical" evidence="6">
    <location>
        <begin position="208"/>
        <end position="230"/>
    </location>
</feature>
<proteinExistence type="predicted"/>
<keyword evidence="5 6" id="KW-0472">Membrane</keyword>
<dbReference type="InterPro" id="IPR050189">
    <property type="entry name" value="MFS_Efflux_Transporters"/>
</dbReference>
<organism evidence="8 9">
    <name type="scientific">Noviherbaspirillum pedocola</name>
    <dbReference type="NCBI Taxonomy" id="2801341"/>
    <lineage>
        <taxon>Bacteria</taxon>
        <taxon>Pseudomonadati</taxon>
        <taxon>Pseudomonadota</taxon>
        <taxon>Betaproteobacteria</taxon>
        <taxon>Burkholderiales</taxon>
        <taxon>Oxalobacteraceae</taxon>
        <taxon>Noviherbaspirillum</taxon>
    </lineage>
</organism>
<dbReference type="Proteomes" id="UP000622890">
    <property type="component" value="Unassembled WGS sequence"/>
</dbReference>
<feature type="transmembrane region" description="Helical" evidence="6">
    <location>
        <begin position="370"/>
        <end position="389"/>
    </location>
</feature>
<feature type="transmembrane region" description="Helical" evidence="6">
    <location>
        <begin position="335"/>
        <end position="358"/>
    </location>
</feature>
<evidence type="ECO:0000313" key="8">
    <source>
        <dbReference type="EMBL" id="MBK4737964.1"/>
    </source>
</evidence>
<dbReference type="PANTHER" id="PTHR43124:SF3">
    <property type="entry name" value="CHLORAMPHENICOL EFFLUX PUMP RV0191"/>
    <property type="match status" value="1"/>
</dbReference>
<evidence type="ECO:0000256" key="1">
    <source>
        <dbReference type="ARBA" id="ARBA00004651"/>
    </source>
</evidence>
<feature type="transmembrane region" description="Helical" evidence="6">
    <location>
        <begin position="250"/>
        <end position="271"/>
    </location>
</feature>
<dbReference type="EMBL" id="JAEPBG010000016">
    <property type="protein sequence ID" value="MBK4737964.1"/>
    <property type="molecule type" value="Genomic_DNA"/>
</dbReference>
<dbReference type="InterPro" id="IPR011701">
    <property type="entry name" value="MFS"/>
</dbReference>
<feature type="transmembrane region" description="Helical" evidence="6">
    <location>
        <begin position="159"/>
        <end position="183"/>
    </location>
</feature>
<evidence type="ECO:0000256" key="6">
    <source>
        <dbReference type="SAM" id="Phobius"/>
    </source>
</evidence>
<keyword evidence="4 6" id="KW-1133">Transmembrane helix</keyword>
<evidence type="ECO:0000313" key="9">
    <source>
        <dbReference type="Proteomes" id="UP000622890"/>
    </source>
</evidence>
<accession>A0A934WA14</accession>
<feature type="transmembrane region" description="Helical" evidence="6">
    <location>
        <begin position="303"/>
        <end position="323"/>
    </location>
</feature>
<feature type="transmembrane region" description="Helical" evidence="6">
    <location>
        <begin position="133"/>
        <end position="153"/>
    </location>
</feature>
<dbReference type="PANTHER" id="PTHR43124">
    <property type="entry name" value="PURINE EFFLUX PUMP PBUE"/>
    <property type="match status" value="1"/>
</dbReference>
<dbReference type="Gene3D" id="1.20.1250.20">
    <property type="entry name" value="MFS general substrate transporter like domains"/>
    <property type="match status" value="2"/>
</dbReference>
<dbReference type="InterPro" id="IPR020846">
    <property type="entry name" value="MFS_dom"/>
</dbReference>
<name>A0A934WA14_9BURK</name>
<keyword evidence="9" id="KW-1185">Reference proteome</keyword>
<dbReference type="InterPro" id="IPR036259">
    <property type="entry name" value="MFS_trans_sf"/>
</dbReference>
<feature type="transmembrane region" description="Helical" evidence="6">
    <location>
        <begin position="45"/>
        <end position="66"/>
    </location>
</feature>
<feature type="domain" description="Major facilitator superfamily (MFS) profile" evidence="7">
    <location>
        <begin position="208"/>
        <end position="403"/>
    </location>
</feature>
<comment type="subcellular location">
    <subcellularLocation>
        <location evidence="1">Cell membrane</location>
        <topology evidence="1">Multi-pass membrane protein</topology>
    </subcellularLocation>
</comment>
<dbReference type="SUPFAM" id="SSF103473">
    <property type="entry name" value="MFS general substrate transporter"/>
    <property type="match status" value="1"/>
</dbReference>
<dbReference type="GO" id="GO:0022857">
    <property type="term" value="F:transmembrane transporter activity"/>
    <property type="evidence" value="ECO:0007669"/>
    <property type="project" value="InterPro"/>
</dbReference>
<comment type="caution">
    <text evidence="8">The sequence shown here is derived from an EMBL/GenBank/DDBJ whole genome shotgun (WGS) entry which is preliminary data.</text>
</comment>
<dbReference type="Pfam" id="PF07690">
    <property type="entry name" value="MFS_1"/>
    <property type="match status" value="1"/>
</dbReference>
<evidence type="ECO:0000256" key="4">
    <source>
        <dbReference type="ARBA" id="ARBA00022989"/>
    </source>
</evidence>
<protein>
    <submittedName>
        <fullName evidence="8">MFS transporter</fullName>
    </submittedName>
</protein>
<dbReference type="GO" id="GO:0005886">
    <property type="term" value="C:plasma membrane"/>
    <property type="evidence" value="ECO:0007669"/>
    <property type="project" value="UniProtKB-SubCell"/>
</dbReference>
<feature type="transmembrane region" description="Helical" evidence="6">
    <location>
        <begin position="78"/>
        <end position="97"/>
    </location>
</feature>
<sequence>MPADARRWRVLAMLAACVILSMTTWFSATAVIPQLRAAWSLSDSIAAWMTIGVQVGFVIGAVGSSILGLSDVFAPKRVIIAGAVGAALANAAILMFNDALATVGLRIATGMFLALVYPPSLKLIATWFARGRGVALGVLVGALTLGSAMPHLVNAVGGLRWQVVISATTILTLVGAAMVQLFVHEGPYPFPRAPFDPRRVTDALKNRGIVYVSLGYFGHMWELYAMWAWFLTYARLALQTQGAGGAAAASYLTFAVIGIGALGCAAGGVMGDRLGRTFTTALMMALSGSCALLAGFVFNGPPWLFIAIALVWGFTVVADSAQFSTMVTELGDPMYIGTALTLQLGLGFLLTVVTIWVLPLVAGRLGGWQWVFLVLLPGPALGAAAMLRLRGLPEARRIAGGRG</sequence>
<keyword evidence="2" id="KW-1003">Cell membrane</keyword>
<keyword evidence="3 6" id="KW-0812">Transmembrane</keyword>
<evidence type="ECO:0000256" key="5">
    <source>
        <dbReference type="ARBA" id="ARBA00023136"/>
    </source>
</evidence>
<reference evidence="8" key="1">
    <citation type="submission" date="2021-01" db="EMBL/GenBank/DDBJ databases">
        <title>Genome sequence of strain Noviherbaspirillum sp. DKR-6.</title>
        <authorList>
            <person name="Chaudhary D.K."/>
        </authorList>
    </citation>
    <scope>NUCLEOTIDE SEQUENCE</scope>
    <source>
        <strain evidence="8">DKR-6</strain>
    </source>
</reference>
<gene>
    <name evidence="8" type="ORF">JJB74_25360</name>
</gene>
<dbReference type="PROSITE" id="PS50850">
    <property type="entry name" value="MFS"/>
    <property type="match status" value="1"/>
</dbReference>
<evidence type="ECO:0000256" key="3">
    <source>
        <dbReference type="ARBA" id="ARBA00022692"/>
    </source>
</evidence>
<feature type="transmembrane region" description="Helical" evidence="6">
    <location>
        <begin position="278"/>
        <end position="297"/>
    </location>
</feature>
<evidence type="ECO:0000259" key="7">
    <source>
        <dbReference type="PROSITE" id="PS50850"/>
    </source>
</evidence>
<evidence type="ECO:0000256" key="2">
    <source>
        <dbReference type="ARBA" id="ARBA00022475"/>
    </source>
</evidence>
<dbReference type="AlphaFoldDB" id="A0A934WA14"/>